<feature type="region of interest" description="Disordered" evidence="1">
    <location>
        <begin position="266"/>
        <end position="288"/>
    </location>
</feature>
<dbReference type="EMBL" id="CCKQ01010961">
    <property type="protein sequence ID" value="CDW82487.1"/>
    <property type="molecule type" value="Genomic_DNA"/>
</dbReference>
<evidence type="ECO:0000313" key="3">
    <source>
        <dbReference type="Proteomes" id="UP000039865"/>
    </source>
</evidence>
<dbReference type="AlphaFoldDB" id="A0A078AM59"/>
<keyword evidence="3" id="KW-1185">Reference proteome</keyword>
<dbReference type="InParanoid" id="A0A078AM59"/>
<organism evidence="2 3">
    <name type="scientific">Stylonychia lemnae</name>
    <name type="common">Ciliate</name>
    <dbReference type="NCBI Taxonomy" id="5949"/>
    <lineage>
        <taxon>Eukaryota</taxon>
        <taxon>Sar</taxon>
        <taxon>Alveolata</taxon>
        <taxon>Ciliophora</taxon>
        <taxon>Intramacronucleata</taxon>
        <taxon>Spirotrichea</taxon>
        <taxon>Stichotrichia</taxon>
        <taxon>Sporadotrichida</taxon>
        <taxon>Oxytrichidae</taxon>
        <taxon>Stylonychinae</taxon>
        <taxon>Stylonychia</taxon>
    </lineage>
</organism>
<sequence>MDLLQDGRPDIVSKRKLRRALYLTRMEYEAICDERIKQFIDLQIKNYGEIDIFKHSQLEFREHEQLDQINEEEEGETQNDQKQLIGSGFEAMIQNDDVQYGSRVGSKQGIEKDFNYNSQYNQEIEPMQRTRLESNRGQFSSYSCSYSNPDYSSGVNDDVKLTFSNFYDLMSNKIVQQKRSSSLNTVFESRTENVSCILWPSFTGTNRNQKKIEHSGLSPPHHNKEEYKIQVNGLTVNTNEEFKNDNQQYHINRFEVIDENKFRSKEQDNIQVIQRTPEQSPFKDRQSYDQNQVVDHETYLFMRQSQQQSETSQQL</sequence>
<name>A0A078AM59_STYLE</name>
<proteinExistence type="predicted"/>
<accession>A0A078AM59</accession>
<gene>
    <name evidence="2" type="primary">Contig781.g854</name>
    <name evidence="2" type="ORF">STYLEM_11520</name>
</gene>
<reference evidence="2 3" key="1">
    <citation type="submission" date="2014-06" db="EMBL/GenBank/DDBJ databases">
        <authorList>
            <person name="Swart Estienne"/>
        </authorList>
    </citation>
    <scope>NUCLEOTIDE SEQUENCE [LARGE SCALE GENOMIC DNA]</scope>
    <source>
        <strain evidence="2 3">130c</strain>
    </source>
</reference>
<feature type="compositionally biased region" description="Polar residues" evidence="1">
    <location>
        <begin position="269"/>
        <end position="279"/>
    </location>
</feature>
<evidence type="ECO:0000313" key="2">
    <source>
        <dbReference type="EMBL" id="CDW82487.1"/>
    </source>
</evidence>
<dbReference type="Proteomes" id="UP000039865">
    <property type="component" value="Unassembled WGS sequence"/>
</dbReference>
<evidence type="ECO:0000256" key="1">
    <source>
        <dbReference type="SAM" id="MobiDB-lite"/>
    </source>
</evidence>
<protein>
    <submittedName>
        <fullName evidence="2">Uncharacterized protein</fullName>
    </submittedName>
</protein>